<dbReference type="PANTHER" id="PTHR44675:SF1">
    <property type="entry name" value="P21-ACTIVATED PROTEIN KINASE-INTERACTING PROTEIN 1"/>
    <property type="match status" value="1"/>
</dbReference>
<proteinExistence type="predicted"/>
<evidence type="ECO:0000256" key="2">
    <source>
        <dbReference type="ARBA" id="ARBA00022737"/>
    </source>
</evidence>
<keyword evidence="1 4" id="KW-0853">WD repeat</keyword>
<dbReference type="InterPro" id="IPR036322">
    <property type="entry name" value="WD40_repeat_dom_sf"/>
</dbReference>
<dbReference type="AlphaFoldDB" id="A0A9P0A315"/>
<organism evidence="5 6">
    <name type="scientific">Bemisia tabaci</name>
    <name type="common">Sweetpotato whitefly</name>
    <name type="synonym">Aleurodes tabaci</name>
    <dbReference type="NCBI Taxonomy" id="7038"/>
    <lineage>
        <taxon>Eukaryota</taxon>
        <taxon>Metazoa</taxon>
        <taxon>Ecdysozoa</taxon>
        <taxon>Arthropoda</taxon>
        <taxon>Hexapoda</taxon>
        <taxon>Insecta</taxon>
        <taxon>Pterygota</taxon>
        <taxon>Neoptera</taxon>
        <taxon>Paraneoptera</taxon>
        <taxon>Hemiptera</taxon>
        <taxon>Sternorrhyncha</taxon>
        <taxon>Aleyrodoidea</taxon>
        <taxon>Aleyrodidae</taxon>
        <taxon>Aleyrodinae</taxon>
        <taxon>Bemisia</taxon>
    </lineage>
</organism>
<comment type="function">
    <text evidence="3">Negatively regulates the PAK1 kinase. PAK1 is a member of the PAK kinase family, which has been shown to play a positive role in the regulation of signaling pathways involving MAPK8 and RELA. PAK1 exists as an inactive homodimer, which is activated by binding of small GTPases such as CDC42 to an N-terminal regulatory domain. PAK1IP1 also binds to the N-terminus of PAK1, and inhibits the specific activation of PAK1 by CDC42. May be involved in ribosomal large subunit assembly.</text>
</comment>
<dbReference type="InterPro" id="IPR015943">
    <property type="entry name" value="WD40/YVTN_repeat-like_dom_sf"/>
</dbReference>
<evidence type="ECO:0008006" key="7">
    <source>
        <dbReference type="Google" id="ProtNLM"/>
    </source>
</evidence>
<dbReference type="Proteomes" id="UP001152759">
    <property type="component" value="Chromosome 1"/>
</dbReference>
<dbReference type="SUPFAM" id="SSF50978">
    <property type="entry name" value="WD40 repeat-like"/>
    <property type="match status" value="1"/>
</dbReference>
<dbReference type="PROSITE" id="PS00678">
    <property type="entry name" value="WD_REPEATS_1"/>
    <property type="match status" value="1"/>
</dbReference>
<dbReference type="Pfam" id="PF00400">
    <property type="entry name" value="WD40"/>
    <property type="match status" value="4"/>
</dbReference>
<dbReference type="SMART" id="SM00320">
    <property type="entry name" value="WD40"/>
    <property type="match status" value="5"/>
</dbReference>
<dbReference type="InterPro" id="IPR001680">
    <property type="entry name" value="WD40_rpt"/>
</dbReference>
<evidence type="ECO:0000256" key="3">
    <source>
        <dbReference type="ARBA" id="ARBA00045213"/>
    </source>
</evidence>
<dbReference type="Gene3D" id="2.130.10.10">
    <property type="entry name" value="YVTN repeat-like/Quinoprotein amine dehydrogenase"/>
    <property type="match status" value="2"/>
</dbReference>
<name>A0A9P0A315_BEMTA</name>
<dbReference type="PANTHER" id="PTHR44675">
    <property type="entry name" value="PAK1 INTERACTING PROTEIN 1"/>
    <property type="match status" value="1"/>
</dbReference>
<gene>
    <name evidence="5" type="ORF">BEMITA_LOCUS1760</name>
</gene>
<dbReference type="InterPro" id="IPR019775">
    <property type="entry name" value="WD40_repeat_CS"/>
</dbReference>
<evidence type="ECO:0000313" key="5">
    <source>
        <dbReference type="EMBL" id="CAH0382185.1"/>
    </source>
</evidence>
<keyword evidence="6" id="KW-1185">Reference proteome</keyword>
<evidence type="ECO:0000256" key="4">
    <source>
        <dbReference type="PROSITE-ProRule" id="PRU00221"/>
    </source>
</evidence>
<evidence type="ECO:0000256" key="1">
    <source>
        <dbReference type="ARBA" id="ARBA00022574"/>
    </source>
</evidence>
<keyword evidence="2" id="KW-0677">Repeat</keyword>
<dbReference type="PROSITE" id="PS50082">
    <property type="entry name" value="WD_REPEATS_2"/>
    <property type="match status" value="2"/>
</dbReference>
<reference evidence="5" key="1">
    <citation type="submission" date="2021-12" db="EMBL/GenBank/DDBJ databases">
        <authorList>
            <person name="King R."/>
        </authorList>
    </citation>
    <scope>NUCLEOTIDE SEQUENCE</scope>
</reference>
<dbReference type="EMBL" id="OU963862">
    <property type="protein sequence ID" value="CAH0382185.1"/>
    <property type="molecule type" value="Genomic_DNA"/>
</dbReference>
<dbReference type="InterPro" id="IPR051959">
    <property type="entry name" value="PAK1-Kinase_Regulator"/>
</dbReference>
<feature type="repeat" description="WD" evidence="4">
    <location>
        <begin position="78"/>
        <end position="119"/>
    </location>
</feature>
<accession>A0A9P0A315</accession>
<evidence type="ECO:0000313" key="6">
    <source>
        <dbReference type="Proteomes" id="UP001152759"/>
    </source>
</evidence>
<protein>
    <recommendedName>
        <fullName evidence="7">WD repeat-containing protein 55 homolog</fullName>
    </recommendedName>
</protein>
<feature type="repeat" description="WD" evidence="4">
    <location>
        <begin position="119"/>
        <end position="160"/>
    </location>
</feature>
<sequence>MIDAKEMFEIIVGTYEEYVISHRVSTCDGKLSLTRVFASHSHQGSVNALAAKDKWIASGGADDRIELIDMESRTKECSIQHEDTITSLSFTPDGVYLIAGSKSGNIALLRVSNWKVEKVLSSNSGIQSISIHPSGKLALSVGHDGHVITWDLVNGKEVYKTNIGSVYDRPGAVVWSPDGSFYAIPVGHMLEIYSISSRGKMFSQKHDSKITCCQFLNEGTVCFGDEDGTLSCLALDTLEMLWELRPSEVRVKHICVCKNTKYLAAAFGDGSIKLYDFGKSKSYNKAPKLEASTSVGARITCLVIYEHISSKKKKQKLDESLVKKENVYKKSNKRKNARVKCFPRSSHWTVTCS</sequence>